<dbReference type="PANTHER" id="PTHR30258">
    <property type="entry name" value="TYPE II SECRETION SYSTEM PROTEIN GSPE-RELATED"/>
    <property type="match status" value="1"/>
</dbReference>
<dbReference type="FunFam" id="3.30.450.90:FF:000001">
    <property type="entry name" value="Type II secretion system ATPase GspE"/>
    <property type="match status" value="1"/>
</dbReference>
<dbReference type="Pfam" id="PF22341">
    <property type="entry name" value="GSPE_N1E"/>
    <property type="match status" value="1"/>
</dbReference>
<dbReference type="InterPro" id="IPR027417">
    <property type="entry name" value="P-loop_NTPase"/>
</dbReference>
<evidence type="ECO:0000256" key="15">
    <source>
        <dbReference type="ARBA" id="ARBA00034006"/>
    </source>
</evidence>
<evidence type="ECO:0000256" key="7">
    <source>
        <dbReference type="ARBA" id="ARBA00022519"/>
    </source>
</evidence>
<evidence type="ECO:0000256" key="4">
    <source>
        <dbReference type="ARBA" id="ARBA00006611"/>
    </source>
</evidence>
<keyword evidence="11 16" id="KW-0067">ATP-binding</keyword>
<evidence type="ECO:0000256" key="10">
    <source>
        <dbReference type="ARBA" id="ARBA00022833"/>
    </source>
</evidence>
<dbReference type="CDD" id="cd01129">
    <property type="entry name" value="PulE-GspE-like"/>
    <property type="match status" value="1"/>
</dbReference>
<dbReference type="FunFam" id="3.40.50.300:FF:000398">
    <property type="entry name" value="Type IV pilus assembly ATPase PilB"/>
    <property type="match status" value="1"/>
</dbReference>
<comment type="function">
    <text evidence="2 16">ATPase component of the type II secretion system required for the energy-dependent secretion of extracellular factors such as proteases and toxins from the periplasm. Acts as a molecular motor to provide the energy that is required for assembly of the pseudopilus and the extrusion of substrates generated in the cytoplasm.</text>
</comment>
<evidence type="ECO:0000256" key="14">
    <source>
        <dbReference type="ARBA" id="ARBA00023136"/>
    </source>
</evidence>
<dbReference type="GO" id="GO:0015627">
    <property type="term" value="C:type II protein secretion system complex"/>
    <property type="evidence" value="ECO:0007669"/>
    <property type="project" value="UniProtKB-UniRule"/>
</dbReference>
<comment type="subcellular location">
    <subcellularLocation>
        <location evidence="3 16">Cell inner membrane</location>
    </subcellularLocation>
</comment>
<dbReference type="Proteomes" id="UP000243401">
    <property type="component" value="Unassembled WGS sequence"/>
</dbReference>
<protein>
    <recommendedName>
        <fullName evidence="16">Type II secretion system protein E</fullName>
        <shortName evidence="16">T2SS protein E</shortName>
    </recommendedName>
    <alternativeName>
        <fullName evidence="16">Type II traffic warden ATPase</fullName>
    </alternativeName>
</protein>
<dbReference type="NCBIfam" id="TIGR02533">
    <property type="entry name" value="type_II_gspE"/>
    <property type="match status" value="1"/>
</dbReference>
<proteinExistence type="inferred from homology"/>
<keyword evidence="14" id="KW-0472">Membrane</keyword>
<dbReference type="GO" id="GO:0046872">
    <property type="term" value="F:metal ion binding"/>
    <property type="evidence" value="ECO:0007669"/>
    <property type="project" value="UniProtKB-KW"/>
</dbReference>
<dbReference type="Gene3D" id="3.30.300.160">
    <property type="entry name" value="Type II secretion system, protein E, N-terminal domain"/>
    <property type="match status" value="1"/>
</dbReference>
<evidence type="ECO:0000256" key="8">
    <source>
        <dbReference type="ARBA" id="ARBA00022723"/>
    </source>
</evidence>
<keyword evidence="13" id="KW-1278">Translocase</keyword>
<evidence type="ECO:0000256" key="5">
    <source>
        <dbReference type="ARBA" id="ARBA00022448"/>
    </source>
</evidence>
<dbReference type="AlphaFoldDB" id="A0AAJ3P272"/>
<keyword evidence="10" id="KW-0862">Zinc</keyword>
<dbReference type="GO" id="GO:0016887">
    <property type="term" value="F:ATP hydrolysis activity"/>
    <property type="evidence" value="ECO:0007669"/>
    <property type="project" value="TreeGrafter"/>
</dbReference>
<dbReference type="InterPro" id="IPR013369">
    <property type="entry name" value="T2SS_GspE"/>
</dbReference>
<keyword evidence="6" id="KW-1003">Cell membrane</keyword>
<evidence type="ECO:0000313" key="18">
    <source>
        <dbReference type="EMBL" id="OSL50411.1"/>
    </source>
</evidence>
<evidence type="ECO:0000256" key="12">
    <source>
        <dbReference type="ARBA" id="ARBA00022927"/>
    </source>
</evidence>
<evidence type="ECO:0000259" key="17">
    <source>
        <dbReference type="PROSITE" id="PS00662"/>
    </source>
</evidence>
<evidence type="ECO:0000256" key="1">
    <source>
        <dbReference type="ARBA" id="ARBA00001947"/>
    </source>
</evidence>
<comment type="caution">
    <text evidence="18">The sequence shown here is derived from an EMBL/GenBank/DDBJ whole genome shotgun (WGS) entry which is preliminary data.</text>
</comment>
<dbReference type="InterPro" id="IPR054757">
    <property type="entry name" value="GSPE_N1E"/>
</dbReference>
<name>A0AAJ3P272_ECOLX</name>
<feature type="domain" description="Bacterial type II secretion system protein E" evidence="17">
    <location>
        <begin position="316"/>
        <end position="330"/>
    </location>
</feature>
<comment type="cofactor">
    <cofactor evidence="1">
        <name>Zn(2+)</name>
        <dbReference type="ChEBI" id="CHEBI:29105"/>
    </cofactor>
</comment>
<evidence type="ECO:0000256" key="3">
    <source>
        <dbReference type="ARBA" id="ARBA00004533"/>
    </source>
</evidence>
<evidence type="ECO:0000256" key="11">
    <source>
        <dbReference type="ARBA" id="ARBA00022840"/>
    </source>
</evidence>
<dbReference type="GeneID" id="86859757"/>
<dbReference type="GO" id="GO:0015628">
    <property type="term" value="P:protein secretion by the type II secretion system"/>
    <property type="evidence" value="ECO:0007669"/>
    <property type="project" value="UniProtKB-UniRule"/>
</dbReference>
<evidence type="ECO:0000256" key="16">
    <source>
        <dbReference type="RuleBase" id="RU366070"/>
    </source>
</evidence>
<dbReference type="PANTHER" id="PTHR30258:SF27">
    <property type="entry name" value="BACTERIOPHAGE ADSORPTION PROTEIN B-RELATED"/>
    <property type="match status" value="1"/>
</dbReference>
<reference evidence="18 19" key="1">
    <citation type="submission" date="2010-04" db="EMBL/GenBank/DDBJ databases">
        <title>The Genome Sequence of Escherichia coli H605.</title>
        <authorList>
            <consortium name="The Broad Institute Genome Sequencing Platform"/>
            <consortium name="The Broad Institute Genome Sequencing Center for Infectious Disease"/>
            <person name="Feldgarden M."/>
            <person name="Gordon D.M."/>
            <person name="Johnson J.R."/>
            <person name="Johnston B.D."/>
            <person name="Young S."/>
            <person name="Zeng Q."/>
            <person name="Koehrsen M."/>
            <person name="Alvarado L."/>
            <person name="Berlin A.M."/>
            <person name="Borenstein D."/>
            <person name="Chapman S.B."/>
            <person name="Chen Z."/>
            <person name="Engels R."/>
            <person name="Freedman E."/>
            <person name="Gellesch M."/>
            <person name="Goldberg J."/>
            <person name="Griggs A."/>
            <person name="Gujja S."/>
            <person name="Heilman E.R."/>
            <person name="Heiman D.I."/>
            <person name="Hepburn T.A."/>
            <person name="Howarth C."/>
            <person name="Jen D."/>
            <person name="Larson L."/>
            <person name="Mehta T."/>
            <person name="Park D."/>
            <person name="Pearson M."/>
            <person name="Richards J."/>
            <person name="Roberts A."/>
            <person name="Saif S."/>
            <person name="Shea T.D."/>
            <person name="Shenoy N."/>
            <person name="Sisk P."/>
            <person name="Stolte C."/>
            <person name="Sykes S.N."/>
            <person name="Walk T."/>
            <person name="White J."/>
            <person name="Yandava C."/>
            <person name="Haas B."/>
            <person name="Henn M.R."/>
            <person name="Nusbaum C."/>
            <person name="Birren B."/>
        </authorList>
    </citation>
    <scope>NUCLEOTIDE SEQUENCE [LARGE SCALE GENOMIC DNA]</scope>
    <source>
        <strain evidence="18 19">H605</strain>
    </source>
</reference>
<dbReference type="Gene3D" id="3.40.50.300">
    <property type="entry name" value="P-loop containing nucleotide triphosphate hydrolases"/>
    <property type="match status" value="1"/>
</dbReference>
<evidence type="ECO:0000256" key="2">
    <source>
        <dbReference type="ARBA" id="ARBA00003288"/>
    </source>
</evidence>
<organism evidence="18 19">
    <name type="scientific">Escherichia coli H605</name>
    <dbReference type="NCBI Taxonomy" id="656410"/>
    <lineage>
        <taxon>Bacteria</taxon>
        <taxon>Pseudomonadati</taxon>
        <taxon>Pseudomonadota</taxon>
        <taxon>Gammaproteobacteria</taxon>
        <taxon>Enterobacterales</taxon>
        <taxon>Enterobacteriaceae</taxon>
        <taxon>Escherichia</taxon>
    </lineage>
</organism>
<evidence type="ECO:0000313" key="19">
    <source>
        <dbReference type="Proteomes" id="UP000243401"/>
    </source>
</evidence>
<evidence type="ECO:0000256" key="6">
    <source>
        <dbReference type="ARBA" id="ARBA00022475"/>
    </source>
</evidence>
<evidence type="ECO:0000256" key="9">
    <source>
        <dbReference type="ARBA" id="ARBA00022741"/>
    </source>
</evidence>
<keyword evidence="7" id="KW-0997">Cell inner membrane</keyword>
<dbReference type="PROSITE" id="PS00662">
    <property type="entry name" value="T2SP_E"/>
    <property type="match status" value="1"/>
</dbReference>
<dbReference type="Pfam" id="PF00437">
    <property type="entry name" value="T2SSE"/>
    <property type="match status" value="1"/>
</dbReference>
<keyword evidence="12 16" id="KW-0653">Protein transport</keyword>
<dbReference type="GO" id="GO:0005886">
    <property type="term" value="C:plasma membrane"/>
    <property type="evidence" value="ECO:0007669"/>
    <property type="project" value="UniProtKB-SubCell"/>
</dbReference>
<dbReference type="InterPro" id="IPR001482">
    <property type="entry name" value="T2SS/T4SS_dom"/>
</dbReference>
<dbReference type="GO" id="GO:0005524">
    <property type="term" value="F:ATP binding"/>
    <property type="evidence" value="ECO:0007669"/>
    <property type="project" value="UniProtKB-UniRule"/>
</dbReference>
<keyword evidence="9 16" id="KW-0547">Nucleotide-binding</keyword>
<comment type="similarity">
    <text evidence="4 16">Belongs to the GSP E family.</text>
</comment>
<dbReference type="InterPro" id="IPR003593">
    <property type="entry name" value="AAA+_ATPase"/>
</dbReference>
<dbReference type="Gene3D" id="3.30.450.90">
    <property type="match status" value="1"/>
</dbReference>
<dbReference type="EMBL" id="ADJX01000002">
    <property type="protein sequence ID" value="OSL50411.1"/>
    <property type="molecule type" value="Genomic_DNA"/>
</dbReference>
<dbReference type="SMART" id="SM00382">
    <property type="entry name" value="AAA"/>
    <property type="match status" value="1"/>
</dbReference>
<dbReference type="SUPFAM" id="SSF52540">
    <property type="entry name" value="P-loop containing nucleoside triphosphate hydrolases"/>
    <property type="match status" value="1"/>
</dbReference>
<dbReference type="InterPro" id="IPR037257">
    <property type="entry name" value="T2SS_E_N_sf"/>
</dbReference>
<accession>A0AAJ3P272</accession>
<dbReference type="RefSeq" id="WP_024165167.1">
    <property type="nucleotide sequence ID" value="NZ_ADJX01000002.1"/>
</dbReference>
<comment type="catalytic activity">
    <reaction evidence="15">
        <text>ATP + H2O + cellular proteinSide 1 = ADP + phosphate + cellular proteinSide 2.</text>
        <dbReference type="EC" id="7.4.2.8"/>
    </reaction>
</comment>
<dbReference type="SUPFAM" id="SSF160246">
    <property type="entry name" value="EspE N-terminal domain-like"/>
    <property type="match status" value="1"/>
</dbReference>
<keyword evidence="5 16" id="KW-0813">Transport</keyword>
<gene>
    <name evidence="18" type="ORF">EATG_01285</name>
</gene>
<sequence>MAVPEETAACTVRLPYSFSRRFNLIAWCESSLEILHVYPLSVSVLQELQRRLSVPFTLRTIGEAEFEQRLNALWQRDSSEARQLMEDISSAGNFFTLAEELPETEDLLESDDDAPIIKLINAMLAEAIKVGASDIHIETFEKSLVIRFRVDGTLHEMLRPGRKLASLLVSRIKVMARLDIAEKRIPQDGRIALLLGGRAIDVRVSTMPSAWGERAVLRLLDKSQACLSLEYLGLNHTLTAQLRQLLHRPHGIFLVTGPTGSGKSTTLYAGLQELNNHTRNILTVEDPVEYMIEGIGQTQVNNRVGMTFARGLRAILRQDPDVVMVGEIRDTETAEIAVQASLTGHLVLSTLHTNTAIGAITRLQDMGIEPFLLSSSLIGMMAQRLVRTLCPDCRQAVQANDEEKRLMGLTEARDVILYHPVGCSACNHKGYRGRTAIHELILVDATLRNLIHRKAGEREMERYIRQYSAGIRTNGIEKVLSGETTLREVLRVTQEEQ</sequence>
<evidence type="ECO:0000256" key="13">
    <source>
        <dbReference type="ARBA" id="ARBA00022967"/>
    </source>
</evidence>
<keyword evidence="8" id="KW-0479">Metal-binding</keyword>
<dbReference type="GO" id="GO:0008564">
    <property type="term" value="F:protein-exporting ATPase activity"/>
    <property type="evidence" value="ECO:0007669"/>
    <property type="project" value="UniProtKB-EC"/>
</dbReference>